<dbReference type="Pfam" id="PF19112">
    <property type="entry name" value="VanA_C"/>
    <property type="match status" value="1"/>
</dbReference>
<dbReference type="PANTHER" id="PTHR21266">
    <property type="entry name" value="IRON-SULFUR DOMAIN CONTAINING PROTEIN"/>
    <property type="match status" value="1"/>
</dbReference>
<protein>
    <submittedName>
        <fullName evidence="7">(2Fe-2S)-binding protein</fullName>
    </submittedName>
</protein>
<comment type="caution">
    <text evidence="7">The sequence shown here is derived from an EMBL/GenBank/DDBJ whole genome shotgun (WGS) entry which is preliminary data.</text>
</comment>
<dbReference type="Gene3D" id="3.90.380.10">
    <property type="entry name" value="Naphthalene 1,2-dioxygenase Alpha Subunit, Chain A, domain 1"/>
    <property type="match status" value="1"/>
</dbReference>
<evidence type="ECO:0000256" key="5">
    <source>
        <dbReference type="ARBA" id="ARBA00023014"/>
    </source>
</evidence>
<name>A0A1A5YMX3_9BACL</name>
<keyword evidence="1" id="KW-0001">2Fe-2S</keyword>
<dbReference type="CDD" id="cd03469">
    <property type="entry name" value="Rieske_RO_Alpha_N"/>
    <property type="match status" value="1"/>
</dbReference>
<gene>
    <name evidence="7" type="ORF">A7K91_16845</name>
</gene>
<keyword evidence="3" id="KW-0560">Oxidoreductase</keyword>
<keyword evidence="8" id="KW-1185">Reference proteome</keyword>
<dbReference type="GO" id="GO:0046872">
    <property type="term" value="F:metal ion binding"/>
    <property type="evidence" value="ECO:0007669"/>
    <property type="project" value="UniProtKB-KW"/>
</dbReference>
<dbReference type="SUPFAM" id="SSF55961">
    <property type="entry name" value="Bet v1-like"/>
    <property type="match status" value="1"/>
</dbReference>
<feature type="domain" description="Rieske" evidence="6">
    <location>
        <begin position="15"/>
        <end position="118"/>
    </location>
</feature>
<dbReference type="GO" id="GO:0051537">
    <property type="term" value="F:2 iron, 2 sulfur cluster binding"/>
    <property type="evidence" value="ECO:0007669"/>
    <property type="project" value="UniProtKB-KW"/>
</dbReference>
<keyword evidence="4" id="KW-0408">Iron</keyword>
<evidence type="ECO:0000256" key="3">
    <source>
        <dbReference type="ARBA" id="ARBA00023002"/>
    </source>
</evidence>
<dbReference type="SUPFAM" id="SSF50022">
    <property type="entry name" value="ISP domain"/>
    <property type="match status" value="1"/>
</dbReference>
<evidence type="ECO:0000256" key="1">
    <source>
        <dbReference type="ARBA" id="ARBA00022714"/>
    </source>
</evidence>
<keyword evidence="5" id="KW-0411">Iron-sulfur</keyword>
<keyword evidence="2" id="KW-0479">Metal-binding</keyword>
<reference evidence="7 8" key="1">
    <citation type="submission" date="2016-05" db="EMBL/GenBank/DDBJ databases">
        <title>Paenibacillus oryzae. sp. nov., isolated from the rice root.</title>
        <authorList>
            <person name="Zhang J."/>
            <person name="Zhang X."/>
        </authorList>
    </citation>
    <scope>NUCLEOTIDE SEQUENCE [LARGE SCALE GENOMIC DNA]</scope>
    <source>
        <strain evidence="7 8">1DrF-4</strain>
    </source>
</reference>
<dbReference type="Gene3D" id="2.102.10.10">
    <property type="entry name" value="Rieske [2Fe-2S] iron-sulphur domain"/>
    <property type="match status" value="1"/>
</dbReference>
<dbReference type="PROSITE" id="PS51296">
    <property type="entry name" value="RIESKE"/>
    <property type="match status" value="1"/>
</dbReference>
<dbReference type="Pfam" id="PF00355">
    <property type="entry name" value="Rieske"/>
    <property type="match status" value="1"/>
</dbReference>
<evidence type="ECO:0000313" key="7">
    <source>
        <dbReference type="EMBL" id="OBR66898.1"/>
    </source>
</evidence>
<dbReference type="InterPro" id="IPR050584">
    <property type="entry name" value="Cholesterol_7-desaturase"/>
</dbReference>
<dbReference type="InterPro" id="IPR044043">
    <property type="entry name" value="VanA_C_cat"/>
</dbReference>
<sequence length="329" mass="36795">MTAHILQDPVLLHLWHPVLLSSRLGEAPAAVEVLNERLVVFRTSRGVHALKDLCIHRGVPLSLGRVSGDEIVCPYHGWTYDACGKCTRIPSLPKGAAIPLKAATAAFRCREAYGIIWVCLGSPSTEEPVIGHSGLREDFVQVYMGPYEIAAAGPRVVENFLDVSHLMFVHAGLLGDSEFSEINDYRVHEAGGMLETDEIEVYQPDPDGRGVGVNTFYTYTIYHPLSVSLTKRIEGCEDRFQLYLFVLPRNLGCSTAYMIMERNYALDEPEETFIAFQDLLLEQDRVIVESQKPELLPLDLQTELHLRCDRLSIAYRKMLQSAGVTFGTE</sequence>
<dbReference type="OrthoDB" id="9800776at2"/>
<evidence type="ECO:0000256" key="2">
    <source>
        <dbReference type="ARBA" id="ARBA00022723"/>
    </source>
</evidence>
<organism evidence="7 8">
    <name type="scientific">Paenibacillus oryzae</name>
    <dbReference type="NCBI Taxonomy" id="1844972"/>
    <lineage>
        <taxon>Bacteria</taxon>
        <taxon>Bacillati</taxon>
        <taxon>Bacillota</taxon>
        <taxon>Bacilli</taxon>
        <taxon>Bacillales</taxon>
        <taxon>Paenibacillaceae</taxon>
        <taxon>Paenibacillus</taxon>
    </lineage>
</organism>
<dbReference type="EMBL" id="LYPA01000043">
    <property type="protein sequence ID" value="OBR66898.1"/>
    <property type="molecule type" value="Genomic_DNA"/>
</dbReference>
<dbReference type="STRING" id="1844972.A7K91_16845"/>
<dbReference type="Proteomes" id="UP000092024">
    <property type="component" value="Unassembled WGS sequence"/>
</dbReference>
<dbReference type="PANTHER" id="PTHR21266:SF57">
    <property type="entry name" value="3-CHLOROBENZOATE-3,4-DIOXYGENASE"/>
    <property type="match status" value="1"/>
</dbReference>
<dbReference type="GO" id="GO:0016705">
    <property type="term" value="F:oxidoreductase activity, acting on paired donors, with incorporation or reduction of molecular oxygen"/>
    <property type="evidence" value="ECO:0007669"/>
    <property type="project" value="UniProtKB-ARBA"/>
</dbReference>
<evidence type="ECO:0000259" key="6">
    <source>
        <dbReference type="PROSITE" id="PS51296"/>
    </source>
</evidence>
<evidence type="ECO:0000313" key="8">
    <source>
        <dbReference type="Proteomes" id="UP000092024"/>
    </source>
</evidence>
<dbReference type="InterPro" id="IPR017941">
    <property type="entry name" value="Rieske_2Fe-2S"/>
</dbReference>
<dbReference type="AlphaFoldDB" id="A0A1A5YMX3"/>
<dbReference type="InterPro" id="IPR036922">
    <property type="entry name" value="Rieske_2Fe-2S_sf"/>
</dbReference>
<proteinExistence type="predicted"/>
<accession>A0A1A5YMX3</accession>
<dbReference type="GO" id="GO:0004497">
    <property type="term" value="F:monooxygenase activity"/>
    <property type="evidence" value="ECO:0007669"/>
    <property type="project" value="UniProtKB-ARBA"/>
</dbReference>
<evidence type="ECO:0000256" key="4">
    <source>
        <dbReference type="ARBA" id="ARBA00023004"/>
    </source>
</evidence>
<dbReference type="RefSeq" id="WP_068681298.1">
    <property type="nucleotide sequence ID" value="NZ_LYPA01000043.1"/>
</dbReference>